<evidence type="ECO:0000313" key="2">
    <source>
        <dbReference type="Proteomes" id="UP000095283"/>
    </source>
</evidence>
<name>A0A1I7WFE6_HETBA</name>
<evidence type="ECO:0000313" key="3">
    <source>
        <dbReference type="WBParaSite" id="Hba_03640"/>
    </source>
</evidence>
<proteinExistence type="predicted"/>
<dbReference type="AlphaFoldDB" id="A0A1I7WFE6"/>
<reference evidence="3" key="1">
    <citation type="submission" date="2016-11" db="UniProtKB">
        <authorList>
            <consortium name="WormBaseParasite"/>
        </authorList>
    </citation>
    <scope>IDENTIFICATION</scope>
</reference>
<organism evidence="2 3">
    <name type="scientific">Heterorhabditis bacteriophora</name>
    <name type="common">Entomopathogenic nematode worm</name>
    <dbReference type="NCBI Taxonomy" id="37862"/>
    <lineage>
        <taxon>Eukaryota</taxon>
        <taxon>Metazoa</taxon>
        <taxon>Ecdysozoa</taxon>
        <taxon>Nematoda</taxon>
        <taxon>Chromadorea</taxon>
        <taxon>Rhabditida</taxon>
        <taxon>Rhabditina</taxon>
        <taxon>Rhabditomorpha</taxon>
        <taxon>Strongyloidea</taxon>
        <taxon>Heterorhabditidae</taxon>
        <taxon>Heterorhabditis</taxon>
    </lineage>
</organism>
<dbReference type="Proteomes" id="UP000095283">
    <property type="component" value="Unplaced"/>
</dbReference>
<keyword evidence="2" id="KW-1185">Reference proteome</keyword>
<feature type="compositionally biased region" description="Polar residues" evidence="1">
    <location>
        <begin position="8"/>
        <end position="25"/>
    </location>
</feature>
<accession>A0A1I7WFE6</accession>
<protein>
    <submittedName>
        <fullName evidence="3">Uncharacterized protein</fullName>
    </submittedName>
</protein>
<dbReference type="WBParaSite" id="Hba_03640">
    <property type="protein sequence ID" value="Hba_03640"/>
    <property type="gene ID" value="Hba_03640"/>
</dbReference>
<sequence>MELHPKSKSSSNSGAQNDRASNESIHFQFWAPQNGELSGQSCKSTERTGIRRSVVEDYSNHALRNA</sequence>
<feature type="region of interest" description="Disordered" evidence="1">
    <location>
        <begin position="1"/>
        <end position="27"/>
    </location>
</feature>
<evidence type="ECO:0000256" key="1">
    <source>
        <dbReference type="SAM" id="MobiDB-lite"/>
    </source>
</evidence>